<name>A0A2U1LEC5_ARTAN</name>
<dbReference type="Proteomes" id="UP000245207">
    <property type="component" value="Unassembled WGS sequence"/>
</dbReference>
<sequence>MATLIEVNHTINEEQSFDDSECSSTSSLSDHEEFPSGRASRNRSTKWKKLMKKIVQESKKSIYGSSKPFVYRYDAVSYSLNFDEGNNRDEYYLYGSRFSQVLSEC</sequence>
<organism evidence="2 3">
    <name type="scientific">Artemisia annua</name>
    <name type="common">Sweet wormwood</name>
    <dbReference type="NCBI Taxonomy" id="35608"/>
    <lineage>
        <taxon>Eukaryota</taxon>
        <taxon>Viridiplantae</taxon>
        <taxon>Streptophyta</taxon>
        <taxon>Embryophyta</taxon>
        <taxon>Tracheophyta</taxon>
        <taxon>Spermatophyta</taxon>
        <taxon>Magnoliopsida</taxon>
        <taxon>eudicotyledons</taxon>
        <taxon>Gunneridae</taxon>
        <taxon>Pentapetalae</taxon>
        <taxon>asterids</taxon>
        <taxon>campanulids</taxon>
        <taxon>Asterales</taxon>
        <taxon>Asteraceae</taxon>
        <taxon>Asteroideae</taxon>
        <taxon>Anthemideae</taxon>
        <taxon>Artemisiinae</taxon>
        <taxon>Artemisia</taxon>
    </lineage>
</organism>
<evidence type="ECO:0000313" key="2">
    <source>
        <dbReference type="EMBL" id="PWA47324.1"/>
    </source>
</evidence>
<evidence type="ECO:0000256" key="1">
    <source>
        <dbReference type="SAM" id="MobiDB-lite"/>
    </source>
</evidence>
<dbReference type="OrthoDB" id="692779at2759"/>
<dbReference type="EMBL" id="PKPP01009865">
    <property type="protein sequence ID" value="PWA47324.1"/>
    <property type="molecule type" value="Genomic_DNA"/>
</dbReference>
<dbReference type="AlphaFoldDB" id="A0A2U1LEC5"/>
<comment type="caution">
    <text evidence="2">The sequence shown here is derived from an EMBL/GenBank/DDBJ whole genome shotgun (WGS) entry which is preliminary data.</text>
</comment>
<gene>
    <name evidence="2" type="ORF">CTI12_AA500360</name>
</gene>
<proteinExistence type="predicted"/>
<protein>
    <submittedName>
        <fullName evidence="2">Uncharacterized protein</fullName>
    </submittedName>
</protein>
<feature type="region of interest" description="Disordered" evidence="1">
    <location>
        <begin position="15"/>
        <end position="45"/>
    </location>
</feature>
<reference evidence="2 3" key="1">
    <citation type="journal article" date="2018" name="Mol. Plant">
        <title>The genome of Artemisia annua provides insight into the evolution of Asteraceae family and artemisinin biosynthesis.</title>
        <authorList>
            <person name="Shen Q."/>
            <person name="Zhang L."/>
            <person name="Liao Z."/>
            <person name="Wang S."/>
            <person name="Yan T."/>
            <person name="Shi P."/>
            <person name="Liu M."/>
            <person name="Fu X."/>
            <person name="Pan Q."/>
            <person name="Wang Y."/>
            <person name="Lv Z."/>
            <person name="Lu X."/>
            <person name="Zhang F."/>
            <person name="Jiang W."/>
            <person name="Ma Y."/>
            <person name="Chen M."/>
            <person name="Hao X."/>
            <person name="Li L."/>
            <person name="Tang Y."/>
            <person name="Lv G."/>
            <person name="Zhou Y."/>
            <person name="Sun X."/>
            <person name="Brodelius P.E."/>
            <person name="Rose J.K.C."/>
            <person name="Tang K."/>
        </authorList>
    </citation>
    <scope>NUCLEOTIDE SEQUENCE [LARGE SCALE GENOMIC DNA]</scope>
    <source>
        <strain evidence="3">cv. Huhao1</strain>
        <tissue evidence="2">Leaf</tissue>
    </source>
</reference>
<accession>A0A2U1LEC5</accession>
<keyword evidence="3" id="KW-1185">Reference proteome</keyword>
<evidence type="ECO:0000313" key="3">
    <source>
        <dbReference type="Proteomes" id="UP000245207"/>
    </source>
</evidence>